<evidence type="ECO:0000259" key="2">
    <source>
        <dbReference type="Pfam" id="PF12804"/>
    </source>
</evidence>
<dbReference type="STRING" id="1048983.EL17_07985"/>
<dbReference type="InterPro" id="IPR003777">
    <property type="entry name" value="XdhC_CoxI"/>
</dbReference>
<accession>A0A074L0T9</accession>
<dbReference type="Gene3D" id="3.90.550.10">
    <property type="entry name" value="Spore Coat Polysaccharide Biosynthesis Protein SpsA, Chain A"/>
    <property type="match status" value="1"/>
</dbReference>
<keyword evidence="5" id="KW-1185">Reference proteome</keyword>
<dbReference type="Pfam" id="PF13478">
    <property type="entry name" value="XdhC_C"/>
    <property type="match status" value="1"/>
</dbReference>
<reference evidence="4 5" key="1">
    <citation type="submission" date="2014-04" db="EMBL/GenBank/DDBJ databases">
        <title>Characterization and application of a salt tolerant electro-active bacterium.</title>
        <authorList>
            <person name="Yang L."/>
            <person name="Wei S."/>
            <person name="Tay Q.X.M."/>
        </authorList>
    </citation>
    <scope>NUCLEOTIDE SEQUENCE [LARGE SCALE GENOMIC DNA]</scope>
    <source>
        <strain evidence="4 5">LY1</strain>
    </source>
</reference>
<dbReference type="Proteomes" id="UP000027821">
    <property type="component" value="Unassembled WGS sequence"/>
</dbReference>
<dbReference type="PANTHER" id="PTHR30388:SF4">
    <property type="entry name" value="MOLYBDENUM COFACTOR INSERTION CHAPERONE PAOD"/>
    <property type="match status" value="1"/>
</dbReference>
<name>A0A074L0T9_9BACT</name>
<dbReference type="OrthoDB" id="9773039at2"/>
<dbReference type="RefSeq" id="WP_084166162.1">
    <property type="nucleotide sequence ID" value="NZ_JMIH01000016.1"/>
</dbReference>
<dbReference type="GO" id="GO:0016779">
    <property type="term" value="F:nucleotidyltransferase activity"/>
    <property type="evidence" value="ECO:0007669"/>
    <property type="project" value="UniProtKB-ARBA"/>
</dbReference>
<comment type="caution">
    <text evidence="4">The sequence shown here is derived from an EMBL/GenBank/DDBJ whole genome shotgun (WGS) entry which is preliminary data.</text>
</comment>
<dbReference type="CDD" id="cd04182">
    <property type="entry name" value="GT_2_like_f"/>
    <property type="match status" value="1"/>
</dbReference>
<feature type="domain" description="XdhC- CoxI" evidence="1">
    <location>
        <begin position="15"/>
        <end position="81"/>
    </location>
</feature>
<feature type="domain" description="MobA-like NTP transferase" evidence="2">
    <location>
        <begin position="392"/>
        <end position="554"/>
    </location>
</feature>
<dbReference type="EMBL" id="JMIH01000016">
    <property type="protein sequence ID" value="KEO74075.1"/>
    <property type="molecule type" value="Genomic_DNA"/>
</dbReference>
<dbReference type="eggNOG" id="COG2068">
    <property type="taxonomic scope" value="Bacteria"/>
</dbReference>
<gene>
    <name evidence="4" type="ORF">EL17_07985</name>
</gene>
<dbReference type="AlphaFoldDB" id="A0A074L0T9"/>
<dbReference type="Pfam" id="PF02625">
    <property type="entry name" value="XdhC_CoxI"/>
    <property type="match status" value="1"/>
</dbReference>
<dbReference type="Gene3D" id="3.40.50.720">
    <property type="entry name" value="NAD(P)-binding Rossmann-like Domain"/>
    <property type="match status" value="1"/>
</dbReference>
<dbReference type="InterPro" id="IPR027051">
    <property type="entry name" value="XdhC_Rossmann_dom"/>
</dbReference>
<protein>
    <recommendedName>
        <fullName evidence="6">MobA-like NTP transferase domain-containing protein</fullName>
    </recommendedName>
</protein>
<proteinExistence type="predicted"/>
<evidence type="ECO:0000313" key="4">
    <source>
        <dbReference type="EMBL" id="KEO74075.1"/>
    </source>
</evidence>
<dbReference type="InterPro" id="IPR052698">
    <property type="entry name" value="MoCofactor_Util/Proc"/>
</dbReference>
<dbReference type="PANTHER" id="PTHR30388">
    <property type="entry name" value="ALDEHYDE OXIDOREDUCTASE MOLYBDENUM COFACTOR ASSEMBLY PROTEIN"/>
    <property type="match status" value="1"/>
</dbReference>
<evidence type="ECO:0008006" key="6">
    <source>
        <dbReference type="Google" id="ProtNLM"/>
    </source>
</evidence>
<dbReference type="InterPro" id="IPR025877">
    <property type="entry name" value="MobA-like_NTP_Trfase"/>
</dbReference>
<dbReference type="InterPro" id="IPR029044">
    <property type="entry name" value="Nucleotide-diphossugar_trans"/>
</dbReference>
<dbReference type="eggNOG" id="COG1975">
    <property type="taxonomic scope" value="Bacteria"/>
</dbReference>
<dbReference type="SUPFAM" id="SSF53448">
    <property type="entry name" value="Nucleotide-diphospho-sugar transferases"/>
    <property type="match status" value="1"/>
</dbReference>
<evidence type="ECO:0000259" key="1">
    <source>
        <dbReference type="Pfam" id="PF02625"/>
    </source>
</evidence>
<feature type="domain" description="XdhC Rossmann" evidence="3">
    <location>
        <begin position="211"/>
        <end position="356"/>
    </location>
</feature>
<dbReference type="Pfam" id="PF12804">
    <property type="entry name" value="NTP_transf_3"/>
    <property type="match status" value="1"/>
</dbReference>
<evidence type="ECO:0000313" key="5">
    <source>
        <dbReference type="Proteomes" id="UP000027821"/>
    </source>
</evidence>
<evidence type="ECO:0000259" key="3">
    <source>
        <dbReference type="Pfam" id="PF13478"/>
    </source>
</evidence>
<organism evidence="4 5">
    <name type="scientific">Anditalea andensis</name>
    <dbReference type="NCBI Taxonomy" id="1048983"/>
    <lineage>
        <taxon>Bacteria</taxon>
        <taxon>Pseudomonadati</taxon>
        <taxon>Bacteroidota</taxon>
        <taxon>Cytophagia</taxon>
        <taxon>Cytophagales</taxon>
        <taxon>Cytophagaceae</taxon>
        <taxon>Anditalea</taxon>
    </lineage>
</organism>
<sequence>MKEIKQIITAYNAARSRGKGAVLATVVHIEGSSYRAPGARMLVTEDGSLTGAISGGCLEGDILRKALMVMTTQKPLLVSYDTSDEESSVITVNLGCNGIIRVLLEPIIEDNPYHPISLLKLAVEKRHRSILVTLFSLNAKKDAGQGTKMLFTPTGVHQSKEGKGPGFSALEPDIQTAWKQKHAMFIAYPVTDENTSGYNAFLEYLEPAPALVIAGAGNDVFPVVEIAKTLGWEITIVDGRPLYANENRFPSCQLVLSEPAEAIRHIKLDERTAFVLMSHNYDYDKAVLKNILYTPVKYIGLLGPTKKRDRILKELIQEGFQLPEDTEIPTSLYAPTGLQIGAESAEEIALSIIAEIQASLTETHGGPLRNLKGHIHHRNMGIVLSKKSYGVLLLAAGESKRLGTPKQTIAYKGSTLIQHAHHQASSLKTAVSLTVISQGDITLKDLLNQTDAVILENPDYKEGMASSIRTGVDHINRFYPNVEYLLIMLCDQPYVESAHLQTLIDTQQKTGKKVVASLYEGRKGVPTLFHRSLFPHLLELRGDIGAKNLIESLDNEVVSVAFPLAAFDVDTNKAREQLRD</sequence>